<evidence type="ECO:0000256" key="5">
    <source>
        <dbReference type="ARBA" id="ARBA00022840"/>
    </source>
</evidence>
<dbReference type="PANTHER" id="PTHR45870:SF2">
    <property type="entry name" value="TUBULIN MONOGLYCYLASE TTLL3"/>
    <property type="match status" value="1"/>
</dbReference>
<feature type="region of interest" description="Disordered" evidence="6">
    <location>
        <begin position="247"/>
        <end position="269"/>
    </location>
</feature>
<dbReference type="InterPro" id="IPR004344">
    <property type="entry name" value="TTL/TTLL_fam"/>
</dbReference>
<dbReference type="Pfam" id="PF03133">
    <property type="entry name" value="TTL"/>
    <property type="match status" value="1"/>
</dbReference>
<evidence type="ECO:0008006" key="9">
    <source>
        <dbReference type="Google" id="ProtNLM"/>
    </source>
</evidence>
<dbReference type="Gene3D" id="3.30.470.20">
    <property type="entry name" value="ATP-grasp fold, B domain"/>
    <property type="match status" value="1"/>
</dbReference>
<keyword evidence="2" id="KW-0963">Cytoplasm</keyword>
<dbReference type="GO" id="GO:0015630">
    <property type="term" value="C:microtubule cytoskeleton"/>
    <property type="evidence" value="ECO:0007669"/>
    <property type="project" value="TreeGrafter"/>
</dbReference>
<evidence type="ECO:0000256" key="3">
    <source>
        <dbReference type="ARBA" id="ARBA00022598"/>
    </source>
</evidence>
<organism evidence="7 8">
    <name type="scientific">Pythium oligandrum</name>
    <name type="common">Mycoparasitic fungus</name>
    <dbReference type="NCBI Taxonomy" id="41045"/>
    <lineage>
        <taxon>Eukaryota</taxon>
        <taxon>Sar</taxon>
        <taxon>Stramenopiles</taxon>
        <taxon>Oomycota</taxon>
        <taxon>Peronosporomycetes</taxon>
        <taxon>Pythiales</taxon>
        <taxon>Pythiaceae</taxon>
        <taxon>Pythium</taxon>
    </lineage>
</organism>
<dbReference type="InterPro" id="IPR013815">
    <property type="entry name" value="ATP_grasp_subdomain_1"/>
</dbReference>
<evidence type="ECO:0000313" key="7">
    <source>
        <dbReference type="EMBL" id="TMW67956.1"/>
    </source>
</evidence>
<name>A0A8K1CQH6_PYTOL</name>
<gene>
    <name evidence="7" type="ORF">Poli38472_007628</name>
</gene>
<comment type="caution">
    <text evidence="7">The sequence shown here is derived from an EMBL/GenBank/DDBJ whole genome shotgun (WGS) entry which is preliminary data.</text>
</comment>
<evidence type="ECO:0000256" key="4">
    <source>
        <dbReference type="ARBA" id="ARBA00022741"/>
    </source>
</evidence>
<dbReference type="AlphaFoldDB" id="A0A8K1CQH6"/>
<comment type="subcellular location">
    <subcellularLocation>
        <location evidence="1">Cytoplasm</location>
    </subcellularLocation>
</comment>
<protein>
    <recommendedName>
        <fullName evidence="9">Tubulin-tyrosine ligase</fullName>
    </recommendedName>
</protein>
<evidence type="ECO:0000256" key="2">
    <source>
        <dbReference type="ARBA" id="ARBA00022490"/>
    </source>
</evidence>
<sequence>MANRPKVFVTDDKFPDVIAALAARGWRRYPHLSFPKFDLKWSNYSKIAWKRVASHQIVNHFQNVTLFSQKDELAARLYRLPGEKVDGFYPRTFDMAVEAMRDVLRAWFLYYRAIGVVKAAVGEHVNAVDEELVLLALSFLERIVENDAFYISLRRSCANMSALAVHDPIWMKMLRTPSATTGTTHCSPDTVDKCCQLLRELQERDPHVNTHVNTGMGDIWICKPSNLSQGRGIQVMTSLEDILALQDTDPNTNESTGKEDENQDNDDQRASIAGRKVSWVVQKYVERPLLLQDGRKFDVRQWVLITSLEPLQVYWYHECYLRFCSSPFTLDVDQLSDQFVHLSNYSVQKNAKSQRKAFSPMWTSSQFQQHLRDQHGRDVWNDDIIPQMQHATRVAIQAVLPELRQVGRGFEWLGIDFLVDSLHRVWLLEVNVTPDVSHSTEVTAALVPPATQDTLEIVLDGEASSENRWILMKGAEVRR</sequence>
<dbReference type="OrthoDB" id="202825at2759"/>
<dbReference type="PANTHER" id="PTHR45870">
    <property type="entry name" value="TUBULIN MONOGLYCYLASE TTLL3"/>
    <property type="match status" value="1"/>
</dbReference>
<accession>A0A8K1CQH6</accession>
<proteinExistence type="predicted"/>
<dbReference type="GO" id="GO:0005737">
    <property type="term" value="C:cytoplasm"/>
    <property type="evidence" value="ECO:0007669"/>
    <property type="project" value="UniProtKB-SubCell"/>
</dbReference>
<dbReference type="GO" id="GO:0070736">
    <property type="term" value="F:protein-glycine ligase activity, initiating"/>
    <property type="evidence" value="ECO:0007669"/>
    <property type="project" value="TreeGrafter"/>
</dbReference>
<dbReference type="GO" id="GO:0005524">
    <property type="term" value="F:ATP binding"/>
    <property type="evidence" value="ECO:0007669"/>
    <property type="project" value="UniProtKB-KW"/>
</dbReference>
<dbReference type="InterPro" id="IPR051437">
    <property type="entry name" value="TTLL_monoglycylase"/>
</dbReference>
<reference evidence="7" key="1">
    <citation type="submission" date="2019-03" db="EMBL/GenBank/DDBJ databases">
        <title>Long read genome sequence of the mycoparasitic Pythium oligandrum ATCC 38472 isolated from sugarbeet rhizosphere.</title>
        <authorList>
            <person name="Gaulin E."/>
        </authorList>
    </citation>
    <scope>NUCLEOTIDE SEQUENCE</scope>
    <source>
        <strain evidence="7">ATCC 38472_TT</strain>
    </source>
</reference>
<evidence type="ECO:0000256" key="1">
    <source>
        <dbReference type="ARBA" id="ARBA00004496"/>
    </source>
</evidence>
<keyword evidence="4" id="KW-0547">Nucleotide-binding</keyword>
<evidence type="ECO:0000256" key="6">
    <source>
        <dbReference type="SAM" id="MobiDB-lite"/>
    </source>
</evidence>
<dbReference type="SUPFAM" id="SSF56059">
    <property type="entry name" value="Glutathione synthetase ATP-binding domain-like"/>
    <property type="match status" value="1"/>
</dbReference>
<keyword evidence="8" id="KW-1185">Reference proteome</keyword>
<dbReference type="EMBL" id="SPLM01000003">
    <property type="protein sequence ID" value="TMW67956.1"/>
    <property type="molecule type" value="Genomic_DNA"/>
</dbReference>
<dbReference type="PROSITE" id="PS51221">
    <property type="entry name" value="TTL"/>
    <property type="match status" value="1"/>
</dbReference>
<keyword evidence="5" id="KW-0067">ATP-binding</keyword>
<evidence type="ECO:0000313" key="8">
    <source>
        <dbReference type="Proteomes" id="UP000794436"/>
    </source>
</evidence>
<keyword evidence="3" id="KW-0436">Ligase</keyword>
<dbReference type="Gene3D" id="3.30.1490.20">
    <property type="entry name" value="ATP-grasp fold, A domain"/>
    <property type="match status" value="1"/>
</dbReference>
<dbReference type="Proteomes" id="UP000794436">
    <property type="component" value="Unassembled WGS sequence"/>
</dbReference>